<comment type="similarity">
    <text evidence="1">Belongs to the glycosyl hydrolase 2 family.</text>
</comment>
<dbReference type="PROSITE" id="PS51318">
    <property type="entry name" value="TAT"/>
    <property type="match status" value="1"/>
</dbReference>
<dbReference type="InterPro" id="IPR006103">
    <property type="entry name" value="Glyco_hydro_2_cat"/>
</dbReference>
<dbReference type="InterPro" id="IPR032311">
    <property type="entry name" value="DUF4982"/>
</dbReference>
<dbReference type="InterPro" id="IPR017853">
    <property type="entry name" value="GH"/>
</dbReference>
<dbReference type="InterPro" id="IPR006101">
    <property type="entry name" value="Glyco_hydro_2"/>
</dbReference>
<comment type="caution">
    <text evidence="10">The sequence shown here is derived from an EMBL/GenBank/DDBJ whole genome shotgun (WGS) entry which is preliminary data.</text>
</comment>
<keyword evidence="3 10" id="KW-0326">Glycosidase</keyword>
<feature type="signal peptide" evidence="4">
    <location>
        <begin position="1"/>
        <end position="32"/>
    </location>
</feature>
<dbReference type="InterPro" id="IPR006104">
    <property type="entry name" value="Glyco_hydro_2_N"/>
</dbReference>
<dbReference type="Pfam" id="PF18565">
    <property type="entry name" value="Glyco_hydro2_C5"/>
    <property type="match status" value="1"/>
</dbReference>
<proteinExistence type="inferred from homology"/>
<feature type="domain" description="Glycosyl hydrolases family 2 sugar binding" evidence="7">
    <location>
        <begin position="174"/>
        <end position="263"/>
    </location>
</feature>
<dbReference type="SUPFAM" id="SSF49303">
    <property type="entry name" value="beta-Galactosidase/glucuronidase domain"/>
    <property type="match status" value="1"/>
</dbReference>
<evidence type="ECO:0000259" key="8">
    <source>
        <dbReference type="Pfam" id="PF16355"/>
    </source>
</evidence>
<evidence type="ECO:0000259" key="7">
    <source>
        <dbReference type="Pfam" id="PF02837"/>
    </source>
</evidence>
<evidence type="ECO:0000259" key="6">
    <source>
        <dbReference type="Pfam" id="PF02836"/>
    </source>
</evidence>
<dbReference type="EMBL" id="JACIJI010000002">
    <property type="protein sequence ID" value="MBB5718680.1"/>
    <property type="molecule type" value="Genomic_DNA"/>
</dbReference>
<dbReference type="InterPro" id="IPR023232">
    <property type="entry name" value="Glyco_hydro_2_AS"/>
</dbReference>
<dbReference type="Pfam" id="PF02836">
    <property type="entry name" value="Glyco_hydro_2_C"/>
    <property type="match status" value="1"/>
</dbReference>
<dbReference type="SUPFAM" id="SSF49785">
    <property type="entry name" value="Galactose-binding domain-like"/>
    <property type="match status" value="1"/>
</dbReference>
<dbReference type="RefSeq" id="WP_184002650.1">
    <property type="nucleotide sequence ID" value="NZ_BAABIF010000013.1"/>
</dbReference>
<evidence type="ECO:0000256" key="1">
    <source>
        <dbReference type="ARBA" id="ARBA00007401"/>
    </source>
</evidence>
<accession>A0A840YYS4</accession>
<dbReference type="InterPro" id="IPR051913">
    <property type="entry name" value="GH2_Domain-Containing"/>
</dbReference>
<keyword evidence="4" id="KW-0732">Signal</keyword>
<evidence type="ECO:0000313" key="10">
    <source>
        <dbReference type="EMBL" id="MBB5718680.1"/>
    </source>
</evidence>
<dbReference type="Proteomes" id="UP000554342">
    <property type="component" value="Unassembled WGS sequence"/>
</dbReference>
<dbReference type="PRINTS" id="PR00132">
    <property type="entry name" value="GLHYDRLASE2"/>
</dbReference>
<dbReference type="InterPro" id="IPR006311">
    <property type="entry name" value="TAT_signal"/>
</dbReference>
<dbReference type="PANTHER" id="PTHR42732">
    <property type="entry name" value="BETA-GALACTOSIDASE"/>
    <property type="match status" value="1"/>
</dbReference>
<dbReference type="Gene3D" id="2.60.40.10">
    <property type="entry name" value="Immunoglobulins"/>
    <property type="match status" value="3"/>
</dbReference>
<feature type="domain" description="Glycoside hydrolase family 2" evidence="9">
    <location>
        <begin position="800"/>
        <end position="900"/>
    </location>
</feature>
<evidence type="ECO:0000256" key="4">
    <source>
        <dbReference type="SAM" id="SignalP"/>
    </source>
</evidence>
<feature type="chain" id="PRO_5032707917" evidence="4">
    <location>
        <begin position="33"/>
        <end position="908"/>
    </location>
</feature>
<dbReference type="InterPro" id="IPR008979">
    <property type="entry name" value="Galactose-bd-like_sf"/>
</dbReference>
<dbReference type="InterPro" id="IPR013783">
    <property type="entry name" value="Ig-like_fold"/>
</dbReference>
<dbReference type="PROSITE" id="PS00608">
    <property type="entry name" value="GLYCOSYL_HYDROL_F2_2"/>
    <property type="match status" value="1"/>
</dbReference>
<dbReference type="AlphaFoldDB" id="A0A840YYS4"/>
<dbReference type="GO" id="GO:0005975">
    <property type="term" value="P:carbohydrate metabolic process"/>
    <property type="evidence" value="ECO:0007669"/>
    <property type="project" value="InterPro"/>
</dbReference>
<dbReference type="InterPro" id="IPR040605">
    <property type="entry name" value="Glyco_hydro2_dom5"/>
</dbReference>
<feature type="domain" description="DUF4982" evidence="8">
    <location>
        <begin position="728"/>
        <end position="786"/>
    </location>
</feature>
<dbReference type="EC" id="3.2.1.23" evidence="10"/>
<feature type="domain" description="Glycoside hydrolase family 2 immunoglobulin-like beta-sandwich" evidence="5">
    <location>
        <begin position="277"/>
        <end position="390"/>
    </location>
</feature>
<organism evidence="10 11">
    <name type="scientific">Stakelama sediminis</name>
    <dbReference type="NCBI Taxonomy" id="463200"/>
    <lineage>
        <taxon>Bacteria</taxon>
        <taxon>Pseudomonadati</taxon>
        <taxon>Pseudomonadota</taxon>
        <taxon>Alphaproteobacteria</taxon>
        <taxon>Sphingomonadales</taxon>
        <taxon>Sphingomonadaceae</taxon>
        <taxon>Stakelama</taxon>
    </lineage>
</organism>
<reference evidence="10 11" key="1">
    <citation type="submission" date="2020-08" db="EMBL/GenBank/DDBJ databases">
        <title>Genomic Encyclopedia of Type Strains, Phase IV (KMG-IV): sequencing the most valuable type-strain genomes for metagenomic binning, comparative biology and taxonomic classification.</title>
        <authorList>
            <person name="Goeker M."/>
        </authorList>
    </citation>
    <scope>NUCLEOTIDE SEQUENCE [LARGE SCALE GENOMIC DNA]</scope>
    <source>
        <strain evidence="10 11">DSM 27203</strain>
    </source>
</reference>
<sequence>MSDPVFTTRRTILKGSAALTLPLSGMSFPASAEAVERDDETSLSPRIHRRLDTGWRFHKGDPKGHEGLVYDVRDSLPDTEKVDLAQSPVRLKKDASGLTILKPWILPSGNRFLNDPADRHKRPAGNVGGDIPFVRPSFNDSGWQQVNLPHDWAIAGPFLHDPDSGGMGRLPSWGVGWYRRCIDVPTSDRGKSVFLDVDGAMSYATVWLNGRIVGGWPYGYNGWRLDLTSYVRPGETNLLVIRLNNPPASARWYPGGGLYRDVWLTVVDPVHVGQWGTHLTTPLVSEGSATVDLTVTVDNDGSADADISVTTELRPVDEDGRQGDVVARITPSAKRIVARGSAVIRGSAAIAGPRLWGPLPDQTPHRYVAITTVAKSGRVVDRYVTPFGIREIRCDADTGVWVNGKQVRLHGTNNHHDLGPLGAAFNRSAARRQLEKLREMGCNALRMSHNPPDPALLDLADELGFLVLDEIFDVWQMKKTPLDFHLIFDDWYEQDLRTMLRRDRNHPSIFMWSVGNEVGEQHSGEAGAAIGRKLVAIAHQEDPTRPVTSAMNWAKPDMPFPAVFDTIGLNYQGIGVRTIPGQFAPFHEKFPDKMIFSTESAAAVSSRGEYQFPVPGTRSASVRPGVGGDPETHQVSAYELFAADFGSSADIVFSADDQHPFVAGEFVWTGWDYLGEPTPYYSSRSSYFGIIDLAGFPKDRFYLYRARWRPDLKTAHILPHWTWPGREGQVTPVQVFTAADEAELFVNGKSQGKQKRAPFQYRFRWDYVKYEPGELKVVTYKDGKPWGTEIVKTAGAPARLEASANHKTVDPRDRELVFIEARILDKDGNPVPQASNRVRFTAHGAAEVIATANGDPTSFTPFPSPERAAFNGCVLGVVRAKDAATGRFSVAVDSAGLGGALVPVTIRS</sequence>
<gene>
    <name evidence="10" type="ORF">FHR23_001603</name>
</gene>
<evidence type="ECO:0000256" key="2">
    <source>
        <dbReference type="ARBA" id="ARBA00022801"/>
    </source>
</evidence>
<evidence type="ECO:0000313" key="11">
    <source>
        <dbReference type="Proteomes" id="UP000554342"/>
    </source>
</evidence>
<keyword evidence="11" id="KW-1185">Reference proteome</keyword>
<dbReference type="SUPFAM" id="SSF51445">
    <property type="entry name" value="(Trans)glycosidases"/>
    <property type="match status" value="1"/>
</dbReference>
<dbReference type="InterPro" id="IPR036156">
    <property type="entry name" value="Beta-gal/glucu_dom_sf"/>
</dbReference>
<dbReference type="Gene3D" id="3.20.20.80">
    <property type="entry name" value="Glycosidases"/>
    <property type="match status" value="1"/>
</dbReference>
<dbReference type="InterPro" id="IPR048229">
    <property type="entry name" value="GalB-like"/>
</dbReference>
<dbReference type="Pfam" id="PF16355">
    <property type="entry name" value="DUF4982"/>
    <property type="match status" value="1"/>
</dbReference>
<feature type="domain" description="Glycoside hydrolase family 2 catalytic" evidence="6">
    <location>
        <begin position="398"/>
        <end position="552"/>
    </location>
</feature>
<dbReference type="GO" id="GO:0004565">
    <property type="term" value="F:beta-galactosidase activity"/>
    <property type="evidence" value="ECO:0007669"/>
    <property type="project" value="UniProtKB-EC"/>
</dbReference>
<dbReference type="Pfam" id="PF00703">
    <property type="entry name" value="Glyco_hydro_2"/>
    <property type="match status" value="1"/>
</dbReference>
<name>A0A840YYS4_9SPHN</name>
<evidence type="ECO:0000256" key="3">
    <source>
        <dbReference type="ARBA" id="ARBA00023295"/>
    </source>
</evidence>
<dbReference type="Pfam" id="PF02837">
    <property type="entry name" value="Glyco_hydro_2_N"/>
    <property type="match status" value="1"/>
</dbReference>
<dbReference type="NCBIfam" id="NF041463">
    <property type="entry name" value="GalB"/>
    <property type="match status" value="1"/>
</dbReference>
<protein>
    <submittedName>
        <fullName evidence="10">Beta-galactosidase</fullName>
        <ecNumber evidence="10">3.2.1.23</ecNumber>
    </submittedName>
</protein>
<dbReference type="Gene3D" id="2.60.120.260">
    <property type="entry name" value="Galactose-binding domain-like"/>
    <property type="match status" value="1"/>
</dbReference>
<keyword evidence="2 10" id="KW-0378">Hydrolase</keyword>
<evidence type="ECO:0000259" key="9">
    <source>
        <dbReference type="Pfam" id="PF18565"/>
    </source>
</evidence>
<dbReference type="InterPro" id="IPR006102">
    <property type="entry name" value="Ig-like_GH2"/>
</dbReference>
<evidence type="ECO:0000259" key="5">
    <source>
        <dbReference type="Pfam" id="PF00703"/>
    </source>
</evidence>
<dbReference type="PANTHER" id="PTHR42732:SF1">
    <property type="entry name" value="BETA-MANNOSIDASE"/>
    <property type="match status" value="1"/>
</dbReference>